<name>A0AAU9XFX9_9CNID</name>
<keyword evidence="9" id="KW-1185">Reference proteome</keyword>
<feature type="transmembrane region" description="Helical" evidence="7">
    <location>
        <begin position="207"/>
        <end position="228"/>
    </location>
</feature>
<feature type="transmembrane region" description="Helical" evidence="7">
    <location>
        <begin position="337"/>
        <end position="356"/>
    </location>
</feature>
<dbReference type="EMBL" id="CALNXJ010000040">
    <property type="protein sequence ID" value="CAH3145396.1"/>
    <property type="molecule type" value="Genomic_DNA"/>
</dbReference>
<feature type="transmembrane region" description="Helical" evidence="7">
    <location>
        <begin position="660"/>
        <end position="681"/>
    </location>
</feature>
<feature type="transmembrane region" description="Helical" evidence="7">
    <location>
        <begin position="820"/>
        <end position="840"/>
    </location>
</feature>
<evidence type="ECO:0000256" key="7">
    <source>
        <dbReference type="RuleBase" id="RU910716"/>
    </source>
</evidence>
<evidence type="ECO:0000256" key="3">
    <source>
        <dbReference type="ARBA" id="ARBA00022475"/>
    </source>
</evidence>
<feature type="transmembrane region" description="Helical" evidence="7">
    <location>
        <begin position="85"/>
        <end position="103"/>
    </location>
</feature>
<comment type="subcellular location">
    <subcellularLocation>
        <location evidence="1">Cell membrane</location>
        <topology evidence="1">Multi-pass membrane protein</topology>
    </subcellularLocation>
    <subcellularLocation>
        <location evidence="7">Membrane</location>
        <topology evidence="7">Multi-pass membrane protein</topology>
    </subcellularLocation>
</comment>
<feature type="transmembrane region" description="Helical" evidence="7">
    <location>
        <begin position="249"/>
        <end position="270"/>
    </location>
</feature>
<feature type="transmembrane region" description="Helical" evidence="7">
    <location>
        <begin position="164"/>
        <end position="187"/>
    </location>
</feature>
<feature type="transmembrane region" description="Helical" evidence="7">
    <location>
        <begin position="717"/>
        <end position="740"/>
    </location>
</feature>
<evidence type="ECO:0000256" key="2">
    <source>
        <dbReference type="ARBA" id="ARBA00008789"/>
    </source>
</evidence>
<feature type="transmembrane region" description="Helical" evidence="7">
    <location>
        <begin position="761"/>
        <end position="778"/>
    </location>
</feature>
<dbReference type="Proteomes" id="UP001159428">
    <property type="component" value="Unassembled WGS sequence"/>
</dbReference>
<keyword evidence="6 7" id="KW-0472">Membrane</keyword>
<reference evidence="8 9" key="1">
    <citation type="submission" date="2022-05" db="EMBL/GenBank/DDBJ databases">
        <authorList>
            <consortium name="Genoscope - CEA"/>
            <person name="William W."/>
        </authorList>
    </citation>
    <scope>NUCLEOTIDE SEQUENCE [LARGE SCALE GENOMIC DNA]</scope>
</reference>
<dbReference type="Pfam" id="PF09815">
    <property type="entry name" value="XK-related"/>
    <property type="match status" value="3"/>
</dbReference>
<dbReference type="PANTHER" id="PTHR16024">
    <property type="entry name" value="XK-RELATED PROTEIN"/>
    <property type="match status" value="1"/>
</dbReference>
<feature type="transmembrane region" description="Helical" evidence="7">
    <location>
        <begin position="118"/>
        <end position="143"/>
    </location>
</feature>
<dbReference type="InterPro" id="IPR050895">
    <property type="entry name" value="XK-related_scramblase"/>
</dbReference>
<sequence>MKHAIFSFLHSQLLDFRSLRLIFSSQCRRQMVETDCSSQGHDCMCRCFSGSCGRILNWISDTRPYIPPKDPEARRWYERGKCSRFNLMFPFLTLLLALVDTAMDVRVAVSHYRRGDDIWASLTLAFVIISVVIIEIVSANWYLEDEKGYKKEILKKHGLEIKKWHYLCHFILCGTLLRCCQIFKTVALQIYILLRRGSVDLGSFEDLIVVLSIPKSLALFALHLVIYARYLRDGDEESPQMSWCSFSSLLYFVWRLFMLTSRILALALFASHFTRFVFVVAGIHFILSYALLWRQNCEYFEGAPIKQKLFRCAIAYVHMFCFFPLEGKNTRKWGYPYYIVTFIENSAIVLLWNFVASYNLKFRITMLTAEWTTFAIGITSLVLFYRCFHPSSYLTTERSARQIQSVTENGSMHQSSSTCNVNDFHVQLNSDVWGGMATEYPATHLHNKMVESVDARSKTCCCELFKRVADHRPDFTEVDPEAKLWQQRGQCSRFGLVTPLFTALMFLVDVVMDCEMAATHYREGNHKWAAYTLAVVIFSLVFIEVLSAIFYRDDQTNEGKSSWLKYFQLQVKPWFYAVHLIFCGRFLRLFQILKTVRFIRRISTPHKENSELYRLYISQQVDTSTLSVVEAFTEEAPQVALQMYILVQKSNLDWTSFADWFILVNIIKSLSFFSFNLLNYGRMLRLGREDSQLLELFSFASLFHFAWRLFMVASRTLALVLFASLYQAWVFAVVCVHLLFSYLLLRGQPNNYFEEGSVYDKILRFAFSFVSVFCFFPLAGKDTRKWGGPYYMVTFIENSILVLMWYFYSDQKHSYKVMMLIAEWGLFLFGLLSLLVYYGVFHPSLKDQNDAGSCRIISSFPIELRPPEKLVPGQEKENGQNVTQQYESNV</sequence>
<comment type="caution">
    <text evidence="8">The sequence shown here is derived from an EMBL/GenBank/DDBJ whole genome shotgun (WGS) entry which is preliminary data.</text>
</comment>
<dbReference type="AlphaFoldDB" id="A0AAU9XFX9"/>
<comment type="similarity">
    <text evidence="2 7">Belongs to the XK family.</text>
</comment>
<evidence type="ECO:0000256" key="4">
    <source>
        <dbReference type="ARBA" id="ARBA00022692"/>
    </source>
</evidence>
<evidence type="ECO:0000256" key="5">
    <source>
        <dbReference type="ARBA" id="ARBA00022989"/>
    </source>
</evidence>
<dbReference type="PANTHER" id="PTHR16024:SF6">
    <property type="entry name" value="XK-RELATED PROTEIN"/>
    <property type="match status" value="1"/>
</dbReference>
<feature type="transmembrane region" description="Helical" evidence="7">
    <location>
        <begin position="528"/>
        <end position="552"/>
    </location>
</feature>
<keyword evidence="4 7" id="KW-0812">Transmembrane</keyword>
<keyword evidence="5 7" id="KW-1133">Transmembrane helix</keyword>
<feature type="transmembrane region" description="Helical" evidence="7">
    <location>
        <begin position="573"/>
        <end position="593"/>
    </location>
</feature>
<comment type="caution">
    <text evidence="7">Lacks conserved residue(s) required for the propagation of feature annotation.</text>
</comment>
<dbReference type="GO" id="GO:0005886">
    <property type="term" value="C:plasma membrane"/>
    <property type="evidence" value="ECO:0007669"/>
    <property type="project" value="UniProtKB-SubCell"/>
</dbReference>
<gene>
    <name evidence="8" type="ORF">PMEA_00022554</name>
</gene>
<feature type="transmembrane region" description="Helical" evidence="7">
    <location>
        <begin position="491"/>
        <end position="508"/>
    </location>
</feature>
<evidence type="ECO:0000256" key="1">
    <source>
        <dbReference type="ARBA" id="ARBA00004651"/>
    </source>
</evidence>
<organism evidence="8 9">
    <name type="scientific">Pocillopora meandrina</name>
    <dbReference type="NCBI Taxonomy" id="46732"/>
    <lineage>
        <taxon>Eukaryota</taxon>
        <taxon>Metazoa</taxon>
        <taxon>Cnidaria</taxon>
        <taxon>Anthozoa</taxon>
        <taxon>Hexacorallia</taxon>
        <taxon>Scleractinia</taxon>
        <taxon>Astrocoeniina</taxon>
        <taxon>Pocilloporidae</taxon>
        <taxon>Pocillopora</taxon>
    </lineage>
</organism>
<evidence type="ECO:0000313" key="9">
    <source>
        <dbReference type="Proteomes" id="UP001159428"/>
    </source>
</evidence>
<dbReference type="InterPro" id="IPR018629">
    <property type="entry name" value="XK-rel"/>
</dbReference>
<protein>
    <recommendedName>
        <fullName evidence="7">XK-related protein</fullName>
    </recommendedName>
</protein>
<accession>A0AAU9XFX9</accession>
<proteinExistence type="inferred from homology"/>
<keyword evidence="3" id="KW-1003">Cell membrane</keyword>
<evidence type="ECO:0000256" key="6">
    <source>
        <dbReference type="ARBA" id="ARBA00023136"/>
    </source>
</evidence>
<evidence type="ECO:0000313" key="8">
    <source>
        <dbReference type="EMBL" id="CAH3145396.1"/>
    </source>
</evidence>
<feature type="transmembrane region" description="Helical" evidence="7">
    <location>
        <begin position="790"/>
        <end position="808"/>
    </location>
</feature>
<feature type="transmembrane region" description="Helical" evidence="7">
    <location>
        <begin position="276"/>
        <end position="293"/>
    </location>
</feature>